<proteinExistence type="predicted"/>
<name>A0A7Y3Z5D2_9VIBR</name>
<comment type="caution">
    <text evidence="1">The sequence shown here is derived from an EMBL/GenBank/DDBJ whole genome shotgun (WGS) entry which is preliminary data.</text>
</comment>
<dbReference type="EMBL" id="VTYN01000001">
    <property type="protein sequence ID" value="NOH46612.1"/>
    <property type="molecule type" value="Genomic_DNA"/>
</dbReference>
<dbReference type="RefSeq" id="WP_171356785.1">
    <property type="nucleotide sequence ID" value="NZ_VTYN01000001.1"/>
</dbReference>
<reference evidence="1 2" key="1">
    <citation type="submission" date="2019-08" db="EMBL/GenBank/DDBJ databases">
        <title>Draft genome sequencing and comparative genomics of hatchery-associated Vibrios.</title>
        <authorList>
            <person name="Kehlet-Delgado H."/>
            <person name="Mueller R.S."/>
        </authorList>
    </citation>
    <scope>NUCLEOTIDE SEQUENCE [LARGE SCALE GENOMIC DNA]</scope>
    <source>
        <strain evidence="1 2">00-78-3</strain>
    </source>
</reference>
<evidence type="ECO:0000313" key="1">
    <source>
        <dbReference type="EMBL" id="NOH46612.1"/>
    </source>
</evidence>
<evidence type="ECO:0008006" key="3">
    <source>
        <dbReference type="Google" id="ProtNLM"/>
    </source>
</evidence>
<protein>
    <recommendedName>
        <fullName evidence="3">Type II secretion system protein GspC N-terminal domain-containing protein</fullName>
    </recommendedName>
</protein>
<evidence type="ECO:0000313" key="2">
    <source>
        <dbReference type="Proteomes" id="UP000572072"/>
    </source>
</evidence>
<dbReference type="Proteomes" id="UP000572072">
    <property type="component" value="Unassembled WGS sequence"/>
</dbReference>
<organism evidence="1 2">
    <name type="scientific">Vibrio rotiferianus</name>
    <dbReference type="NCBI Taxonomy" id="190895"/>
    <lineage>
        <taxon>Bacteria</taxon>
        <taxon>Pseudomonadati</taxon>
        <taxon>Pseudomonadota</taxon>
        <taxon>Gammaproteobacteria</taxon>
        <taxon>Vibrionales</taxon>
        <taxon>Vibrionaceae</taxon>
        <taxon>Vibrio</taxon>
    </lineage>
</organism>
<gene>
    <name evidence="1" type="ORF">F0262_00850</name>
</gene>
<accession>A0A7Y3Z5D2</accession>
<sequence>MKFKLPHPKVLLSFIALLFTLLVLTYWKLTPGSGGESPLTIADIVKPHVWKIQEHPAGNIFNENRELGGVAPEVVDEAKQENEPKEVSYRLLGIIRKGDEQQALFVGNGERIILHIGDELPNIGHLSAIQNNKVIIQDKTGTEQEWLLFPTGNTQNVKDKEKS</sequence>
<dbReference type="AlphaFoldDB" id="A0A7Y3Z5D2"/>